<keyword evidence="1" id="KW-0812">Transmembrane</keyword>
<comment type="caution">
    <text evidence="2">The sequence shown here is derived from an EMBL/GenBank/DDBJ whole genome shotgun (WGS) entry which is preliminary data.</text>
</comment>
<proteinExistence type="predicted"/>
<reference evidence="2 3" key="1">
    <citation type="submission" date="2019-12" db="EMBL/GenBank/DDBJ databases">
        <authorList>
            <person name="Feng G."/>
            <person name="Zhu H."/>
        </authorList>
    </citation>
    <scope>NUCLEOTIDE SEQUENCE [LARGE SCALE GENOMIC DNA]</scope>
    <source>
        <strain evidence="2 3">FGD1</strain>
    </source>
</reference>
<feature type="transmembrane region" description="Helical" evidence="1">
    <location>
        <begin position="102"/>
        <end position="121"/>
    </location>
</feature>
<evidence type="ECO:0000313" key="3">
    <source>
        <dbReference type="Proteomes" id="UP000465810"/>
    </source>
</evidence>
<dbReference type="EMBL" id="WVTD01000019">
    <property type="protein sequence ID" value="MYL99713.1"/>
    <property type="molecule type" value="Genomic_DNA"/>
</dbReference>
<feature type="transmembrane region" description="Helical" evidence="1">
    <location>
        <begin position="76"/>
        <end position="95"/>
    </location>
</feature>
<evidence type="ECO:0000313" key="2">
    <source>
        <dbReference type="EMBL" id="MYL99713.1"/>
    </source>
</evidence>
<dbReference type="Proteomes" id="UP000465810">
    <property type="component" value="Unassembled WGS sequence"/>
</dbReference>
<keyword evidence="1" id="KW-0472">Membrane</keyword>
<evidence type="ECO:0000256" key="1">
    <source>
        <dbReference type="SAM" id="Phobius"/>
    </source>
</evidence>
<name>A0A7X4K9T9_9SPHN</name>
<keyword evidence="3" id="KW-1185">Reference proteome</keyword>
<organism evidence="2 3">
    <name type="scientific">Novosphingobium silvae</name>
    <dbReference type="NCBI Taxonomy" id="2692619"/>
    <lineage>
        <taxon>Bacteria</taxon>
        <taxon>Pseudomonadati</taxon>
        <taxon>Pseudomonadota</taxon>
        <taxon>Alphaproteobacteria</taxon>
        <taxon>Sphingomonadales</taxon>
        <taxon>Sphingomonadaceae</taxon>
        <taxon>Novosphingobium</taxon>
    </lineage>
</organism>
<sequence>MTWTTLVWIGLLTPLAFVLPYWFAVRLLPADVKPYMDHAFTFRLFAVGWIAVIAFTAILNGVGFQDLIEGHPNRERAVMIEVISVGAAALVFAFSGSRRMSLFLLVSGLCGSALALSGVLLS</sequence>
<dbReference type="AlphaFoldDB" id="A0A7X4K9T9"/>
<feature type="transmembrane region" description="Helical" evidence="1">
    <location>
        <begin position="6"/>
        <end position="28"/>
    </location>
</feature>
<protein>
    <submittedName>
        <fullName evidence="2">Uncharacterized protein</fullName>
    </submittedName>
</protein>
<keyword evidence="1" id="KW-1133">Transmembrane helix</keyword>
<accession>A0A7X4K9T9</accession>
<feature type="transmembrane region" description="Helical" evidence="1">
    <location>
        <begin position="40"/>
        <end position="64"/>
    </location>
</feature>
<dbReference type="RefSeq" id="WP_160987144.1">
    <property type="nucleotide sequence ID" value="NZ_WVTD01000019.1"/>
</dbReference>
<gene>
    <name evidence="2" type="ORF">GR702_18300</name>
</gene>